<dbReference type="RefSeq" id="WP_203835080.1">
    <property type="nucleotide sequence ID" value="NZ_BAAATV010000001.1"/>
</dbReference>
<dbReference type="Proteomes" id="UP000603200">
    <property type="component" value="Unassembled WGS sequence"/>
</dbReference>
<evidence type="ECO:0000313" key="1">
    <source>
        <dbReference type="EMBL" id="GIE17800.1"/>
    </source>
</evidence>
<dbReference type="EMBL" id="BOMN01000012">
    <property type="protein sequence ID" value="GIE17800.1"/>
    <property type="molecule type" value="Genomic_DNA"/>
</dbReference>
<comment type="caution">
    <text evidence="1">The sequence shown here is derived from an EMBL/GenBank/DDBJ whole genome shotgun (WGS) entry which is preliminary data.</text>
</comment>
<gene>
    <name evidence="1" type="ORF">Ahu01nite_009020</name>
</gene>
<reference evidence="1 2" key="1">
    <citation type="submission" date="2021-01" db="EMBL/GenBank/DDBJ databases">
        <title>Whole genome shotgun sequence of Actinoplanes humidus NBRC 14915.</title>
        <authorList>
            <person name="Komaki H."/>
            <person name="Tamura T."/>
        </authorList>
    </citation>
    <scope>NUCLEOTIDE SEQUENCE [LARGE SCALE GENOMIC DNA]</scope>
    <source>
        <strain evidence="1 2">NBRC 14915</strain>
    </source>
</reference>
<evidence type="ECO:0008006" key="3">
    <source>
        <dbReference type="Google" id="ProtNLM"/>
    </source>
</evidence>
<proteinExistence type="predicted"/>
<protein>
    <recommendedName>
        <fullName evidence="3">DUF1579 domain-containing protein</fullName>
    </recommendedName>
</protein>
<sequence>MEHDFDFLHGSWNVHNRRLRDRLTGCTSWEEFPSTALITPLFGGAANVDEITFRSVSGLTLRLWDPAAQHWSLHWTTSDTGRLFPAITGTFTDGVGTFYGNDTEGGTPVRVRFIWSGITADTARWDQAFSTDGEETWETNWVMELTRA</sequence>
<accession>A0ABQ3ZGY5</accession>
<keyword evidence="2" id="KW-1185">Reference proteome</keyword>
<organism evidence="1 2">
    <name type="scientific">Winogradskya humida</name>
    <dbReference type="NCBI Taxonomy" id="113566"/>
    <lineage>
        <taxon>Bacteria</taxon>
        <taxon>Bacillati</taxon>
        <taxon>Actinomycetota</taxon>
        <taxon>Actinomycetes</taxon>
        <taxon>Micromonosporales</taxon>
        <taxon>Micromonosporaceae</taxon>
        <taxon>Winogradskya</taxon>
    </lineage>
</organism>
<name>A0ABQ3ZGY5_9ACTN</name>
<evidence type="ECO:0000313" key="2">
    <source>
        <dbReference type="Proteomes" id="UP000603200"/>
    </source>
</evidence>